<gene>
    <name evidence="1" type="ORF">ETD83_40685</name>
</gene>
<dbReference type="SUPFAM" id="SSF54060">
    <property type="entry name" value="His-Me finger endonucleases"/>
    <property type="match status" value="2"/>
</dbReference>
<evidence type="ECO:0000313" key="2">
    <source>
        <dbReference type="Proteomes" id="UP000309174"/>
    </source>
</evidence>
<accession>A0A5C4IYV7</accession>
<dbReference type="Gene3D" id="3.40.1800.10">
    <property type="entry name" value="His-Me finger endonucleases"/>
    <property type="match status" value="2"/>
</dbReference>
<dbReference type="RefSeq" id="WP_138650584.1">
    <property type="nucleotide sequence ID" value="NZ_VCKW01000466.1"/>
</dbReference>
<evidence type="ECO:0000313" key="1">
    <source>
        <dbReference type="EMBL" id="TMQ85300.1"/>
    </source>
</evidence>
<dbReference type="EMBL" id="VCKW01000466">
    <property type="protein sequence ID" value="TMQ85300.1"/>
    <property type="molecule type" value="Genomic_DNA"/>
</dbReference>
<organism evidence="1 2">
    <name type="scientific">Actinomadura soli</name>
    <dbReference type="NCBI Taxonomy" id="2508997"/>
    <lineage>
        <taxon>Bacteria</taxon>
        <taxon>Bacillati</taxon>
        <taxon>Actinomycetota</taxon>
        <taxon>Actinomycetes</taxon>
        <taxon>Streptosporangiales</taxon>
        <taxon>Thermomonosporaceae</taxon>
        <taxon>Actinomadura</taxon>
    </lineage>
</organism>
<keyword evidence="2" id="KW-1185">Reference proteome</keyword>
<dbReference type="AlphaFoldDB" id="A0A5C4IYV7"/>
<sequence>MSEADMVSLMRSKKCLDCGEIKPATEFWKLKASKDGLAYYCKSCFGVRNGRYYRKKQTSLGKQTRAYRRYSDVPDGKKYCARCDEIKPVGEFGRNRSEKSGYTTYCRPCHAAAVAEIRVRNHGSARNYLLKLRYGVTEQQVDEMIAEQGGVCVICLRADAKHVDHDHLTGLVRRILCFKCNGGLGQFDDDPDRLRLAADYLELRGSHARRMRIELGAPVFGGPDRVRWDPFWRTKGNSLKPARHYHRRQRYGINDDDAEWLLKVQMGQCAVCFDFPAEHVDHDHVSGAVRGMPCSACNTGMGQLRDDPITLRRAADYVEGRLVQMVAAEDGGTRLSLTVPDVDPATVPRGGWKALWEQDGEYRKQTLPFDEELDMPTWGALGPEGAMSPV</sequence>
<dbReference type="InterPro" id="IPR004211">
    <property type="entry name" value="Endonuclease_7"/>
</dbReference>
<dbReference type="OrthoDB" id="581550at2"/>
<dbReference type="InterPro" id="IPR044925">
    <property type="entry name" value="His-Me_finger_sf"/>
</dbReference>
<dbReference type="Pfam" id="PF02945">
    <property type="entry name" value="Endonuclease_7"/>
    <property type="match status" value="2"/>
</dbReference>
<comment type="caution">
    <text evidence="1">The sequence shown here is derived from an EMBL/GenBank/DDBJ whole genome shotgun (WGS) entry which is preliminary data.</text>
</comment>
<name>A0A5C4IYV7_9ACTN</name>
<dbReference type="InterPro" id="IPR038563">
    <property type="entry name" value="Endonuclease_7_sf"/>
</dbReference>
<reference evidence="1 2" key="1">
    <citation type="submission" date="2019-05" db="EMBL/GenBank/DDBJ databases">
        <title>Draft genome sequence of Actinomadura sp. 14C53.</title>
        <authorList>
            <person name="Saricaoglu S."/>
            <person name="Isik K."/>
        </authorList>
    </citation>
    <scope>NUCLEOTIDE SEQUENCE [LARGE SCALE GENOMIC DNA]</scope>
    <source>
        <strain evidence="1 2">14C53</strain>
    </source>
</reference>
<protein>
    <recommendedName>
        <fullName evidence="3">Recombination endonuclease VII</fullName>
    </recommendedName>
</protein>
<proteinExistence type="predicted"/>
<dbReference type="Proteomes" id="UP000309174">
    <property type="component" value="Unassembled WGS sequence"/>
</dbReference>
<evidence type="ECO:0008006" key="3">
    <source>
        <dbReference type="Google" id="ProtNLM"/>
    </source>
</evidence>